<dbReference type="AlphaFoldDB" id="A0A068NN89"/>
<keyword evidence="2" id="KW-1185">Reference proteome</keyword>
<organism evidence="1 2">
    <name type="scientific">Fimbriimonas ginsengisoli Gsoil 348</name>
    <dbReference type="NCBI Taxonomy" id="661478"/>
    <lineage>
        <taxon>Bacteria</taxon>
        <taxon>Bacillati</taxon>
        <taxon>Armatimonadota</taxon>
        <taxon>Fimbriimonadia</taxon>
        <taxon>Fimbriimonadales</taxon>
        <taxon>Fimbriimonadaceae</taxon>
        <taxon>Fimbriimonas</taxon>
    </lineage>
</organism>
<dbReference type="HOGENOM" id="CLU_134960_1_1_0"/>
<proteinExistence type="predicted"/>
<gene>
    <name evidence="1" type="ORF">OP10G_1499</name>
</gene>
<accession>A0A068NN89</accession>
<evidence type="ECO:0000313" key="1">
    <source>
        <dbReference type="EMBL" id="AIE84867.1"/>
    </source>
</evidence>
<evidence type="ECO:0000313" key="2">
    <source>
        <dbReference type="Proteomes" id="UP000027982"/>
    </source>
</evidence>
<dbReference type="KEGG" id="fgi:OP10G_1499"/>
<dbReference type="InterPro" id="IPR026350">
    <property type="entry name" value="GxxExxY"/>
</dbReference>
<dbReference type="Pfam" id="PF13366">
    <property type="entry name" value="PDDEXK_3"/>
    <property type="match status" value="1"/>
</dbReference>
<dbReference type="EMBL" id="CP007139">
    <property type="protein sequence ID" value="AIE84867.1"/>
    <property type="molecule type" value="Genomic_DNA"/>
</dbReference>
<sequence>MIYGEIRLEAGLRLDLLVEELVIIEIKAVDALNPIHDAQLLTYLKLSGRRLGLLINFNVVVLKQGLRRVVL</sequence>
<dbReference type="Proteomes" id="UP000027982">
    <property type="component" value="Chromosome"/>
</dbReference>
<protein>
    <recommendedName>
        <fullName evidence="3">GxxExxY protein</fullName>
    </recommendedName>
</protein>
<name>A0A068NN89_FIMGI</name>
<reference evidence="1 2" key="1">
    <citation type="journal article" date="2014" name="PLoS ONE">
        <title>The first complete genome sequence of the class fimbriimonadia in the phylum armatimonadetes.</title>
        <authorList>
            <person name="Hu Z.Y."/>
            <person name="Wang Y.Z."/>
            <person name="Im W.T."/>
            <person name="Wang S.Y."/>
            <person name="Zhao G.P."/>
            <person name="Zheng H.J."/>
            <person name="Quan Z.X."/>
        </authorList>
    </citation>
    <scope>NUCLEOTIDE SEQUENCE [LARGE SCALE GENOMIC DNA]</scope>
    <source>
        <strain evidence="1">Gsoil 348</strain>
    </source>
</reference>
<evidence type="ECO:0008006" key="3">
    <source>
        <dbReference type="Google" id="ProtNLM"/>
    </source>
</evidence>
<dbReference type="STRING" id="661478.OP10G_1499"/>
<dbReference type="NCBIfam" id="TIGR04256">
    <property type="entry name" value="GxxExxY"/>
    <property type="match status" value="1"/>
</dbReference>
<dbReference type="eggNOG" id="COG0614">
    <property type="taxonomic scope" value="Bacteria"/>
</dbReference>